<dbReference type="FunFam" id="3.30.1440.10:FF:000007">
    <property type="entry name" value="Uncharacterized protein"/>
    <property type="match status" value="1"/>
</dbReference>
<keyword evidence="5" id="KW-1185">Reference proteome</keyword>
<dbReference type="Proteomes" id="UP000009183">
    <property type="component" value="Chromosome 17"/>
</dbReference>
<proteinExistence type="inferred from homology"/>
<reference evidence="5" key="1">
    <citation type="journal article" date="2007" name="Nature">
        <title>The grapevine genome sequence suggests ancestral hexaploidization in major angiosperm phyla.</title>
        <authorList>
            <consortium name="The French-Italian Public Consortium for Grapevine Genome Characterization."/>
            <person name="Jaillon O."/>
            <person name="Aury J.-M."/>
            <person name="Noel B."/>
            <person name="Policriti A."/>
            <person name="Clepet C."/>
            <person name="Casagrande A."/>
            <person name="Choisne N."/>
            <person name="Aubourg S."/>
            <person name="Vitulo N."/>
            <person name="Jubin C."/>
            <person name="Vezzi A."/>
            <person name="Legeai F."/>
            <person name="Hugueney P."/>
            <person name="Dasilva C."/>
            <person name="Horner D."/>
            <person name="Mica E."/>
            <person name="Jublot D."/>
            <person name="Poulain J."/>
            <person name="Bruyere C."/>
            <person name="Billault A."/>
            <person name="Segurens B."/>
            <person name="Gouyvenoux M."/>
            <person name="Ugarte E."/>
            <person name="Cattonaro F."/>
            <person name="Anthouard V."/>
            <person name="Vico V."/>
            <person name="Del Fabbro C."/>
            <person name="Alaux M."/>
            <person name="Di Gaspero G."/>
            <person name="Dumas V."/>
            <person name="Felice N."/>
            <person name="Paillard S."/>
            <person name="Juman I."/>
            <person name="Moroldo M."/>
            <person name="Scalabrin S."/>
            <person name="Canaguier A."/>
            <person name="Le Clainche I."/>
            <person name="Malacrida G."/>
            <person name="Durand E."/>
            <person name="Pesole G."/>
            <person name="Laucou V."/>
            <person name="Chatelet P."/>
            <person name="Merdinoglu D."/>
            <person name="Delledonne M."/>
            <person name="Pezzotti M."/>
            <person name="Lecharny A."/>
            <person name="Scarpelli C."/>
            <person name="Artiguenave F."/>
            <person name="Pe M.E."/>
            <person name="Valle G."/>
            <person name="Morgante M."/>
            <person name="Caboche M."/>
            <person name="Adam-Blondon A.-F."/>
            <person name="Weissenbach J."/>
            <person name="Quetier F."/>
            <person name="Wincker P."/>
        </authorList>
    </citation>
    <scope>NUCLEOTIDE SEQUENCE [LARGE SCALE GENOMIC DNA]</scope>
    <source>
        <strain evidence="5">cv. Pinot noir / PN40024</strain>
    </source>
</reference>
<dbReference type="GO" id="GO:0006979">
    <property type="term" value="P:response to oxidative stress"/>
    <property type="evidence" value="ECO:0007669"/>
    <property type="project" value="InterPro"/>
</dbReference>
<dbReference type="InterPro" id="IPR002207">
    <property type="entry name" value="Peroxidase_I"/>
</dbReference>
<sequence>MVSEKKLSNPMRDIKAQKLVLNISIGESGDRLTRAAKIHSMQLLESGLKVKEYELLLRSLEGLKFLSTQGERTSRSHHLRVVCQMCHKERSGFEGPWTSNPLIFDNSYFTELLGEEKEGLL</sequence>
<dbReference type="SUPFAM" id="SSF48113">
    <property type="entry name" value="Heme-dependent peroxidases"/>
    <property type="match status" value="1"/>
</dbReference>
<protein>
    <submittedName>
        <fullName evidence="4">Uncharacterized protein</fullName>
    </submittedName>
</protein>
<comment type="similarity">
    <text evidence="1">Belongs to the universal ribosomal protein uL5 family.</text>
</comment>
<dbReference type="GO" id="GO:0004601">
    <property type="term" value="F:peroxidase activity"/>
    <property type="evidence" value="ECO:0007669"/>
    <property type="project" value="InterPro"/>
</dbReference>
<keyword evidence="3" id="KW-0687">Ribonucleoprotein</keyword>
<dbReference type="InterPro" id="IPR010255">
    <property type="entry name" value="Haem_peroxidase_sf"/>
</dbReference>
<evidence type="ECO:0000256" key="1">
    <source>
        <dbReference type="ARBA" id="ARBA00008553"/>
    </source>
</evidence>
<keyword evidence="2" id="KW-0689">Ribosomal protein</keyword>
<dbReference type="PRINTS" id="PR00459">
    <property type="entry name" value="ASPEROXIDASE"/>
</dbReference>
<dbReference type="GO" id="GO:0005840">
    <property type="term" value="C:ribosome"/>
    <property type="evidence" value="ECO:0007669"/>
    <property type="project" value="UniProtKB-KW"/>
</dbReference>
<dbReference type="InterPro" id="IPR002132">
    <property type="entry name" value="Ribosomal_uL5"/>
</dbReference>
<dbReference type="GO" id="GO:1990904">
    <property type="term" value="C:ribonucleoprotein complex"/>
    <property type="evidence" value="ECO:0007669"/>
    <property type="project" value="UniProtKB-KW"/>
</dbReference>
<dbReference type="InterPro" id="IPR022803">
    <property type="entry name" value="Ribosomal_uL5_dom_sf"/>
</dbReference>
<dbReference type="eggNOG" id="KOG0397">
    <property type="taxonomic scope" value="Eukaryota"/>
</dbReference>
<dbReference type="InParanoid" id="F6HVR9"/>
<accession>F6HVR9</accession>
<organism evidence="4 5">
    <name type="scientific">Vitis vinifera</name>
    <name type="common">Grape</name>
    <dbReference type="NCBI Taxonomy" id="29760"/>
    <lineage>
        <taxon>Eukaryota</taxon>
        <taxon>Viridiplantae</taxon>
        <taxon>Streptophyta</taxon>
        <taxon>Embryophyta</taxon>
        <taxon>Tracheophyta</taxon>
        <taxon>Spermatophyta</taxon>
        <taxon>Magnoliopsida</taxon>
        <taxon>eudicotyledons</taxon>
        <taxon>Gunneridae</taxon>
        <taxon>Pentapetalae</taxon>
        <taxon>rosids</taxon>
        <taxon>Vitales</taxon>
        <taxon>Vitaceae</taxon>
        <taxon>Viteae</taxon>
        <taxon>Vitis</taxon>
    </lineage>
</organism>
<evidence type="ECO:0000256" key="2">
    <source>
        <dbReference type="ARBA" id="ARBA00022980"/>
    </source>
</evidence>
<dbReference type="AlphaFoldDB" id="F6HVR9"/>
<dbReference type="GO" id="GO:0006412">
    <property type="term" value="P:translation"/>
    <property type="evidence" value="ECO:0007669"/>
    <property type="project" value="InterPro"/>
</dbReference>
<dbReference type="PANTHER" id="PTHR11994">
    <property type="entry name" value="60S RIBOSOMAL PROTEIN L11-RELATED"/>
    <property type="match status" value="1"/>
</dbReference>
<dbReference type="HOGENOM" id="CLU_061015_5_0_1"/>
<name>F6HVR9_VITVI</name>
<dbReference type="PaxDb" id="29760-VIT_17s0053g00180.t01"/>
<evidence type="ECO:0000313" key="5">
    <source>
        <dbReference type="Proteomes" id="UP000009183"/>
    </source>
</evidence>
<dbReference type="STRING" id="29760.F6HVR9"/>
<dbReference type="Gene3D" id="3.30.1440.10">
    <property type="match status" value="1"/>
</dbReference>
<dbReference type="EMBL" id="FN596258">
    <property type="protein sequence ID" value="CCB58782.1"/>
    <property type="molecule type" value="Genomic_DNA"/>
</dbReference>
<dbReference type="GO" id="GO:0020037">
    <property type="term" value="F:heme binding"/>
    <property type="evidence" value="ECO:0007669"/>
    <property type="project" value="InterPro"/>
</dbReference>
<gene>
    <name evidence="4" type="ordered locus">VIT_17s0053g00180</name>
</gene>
<evidence type="ECO:0000256" key="3">
    <source>
        <dbReference type="ARBA" id="ARBA00023274"/>
    </source>
</evidence>
<dbReference type="GO" id="GO:0003735">
    <property type="term" value="F:structural constituent of ribosome"/>
    <property type="evidence" value="ECO:0007669"/>
    <property type="project" value="InterPro"/>
</dbReference>
<dbReference type="Gene3D" id="1.10.420.10">
    <property type="entry name" value="Peroxidase, domain 2"/>
    <property type="match status" value="1"/>
</dbReference>
<evidence type="ECO:0000313" key="4">
    <source>
        <dbReference type="EMBL" id="CCB58782.1"/>
    </source>
</evidence>